<dbReference type="Pfam" id="PF00084">
    <property type="entry name" value="Sushi"/>
    <property type="match status" value="4"/>
</dbReference>
<keyword evidence="2" id="KW-0768">Sushi</keyword>
<feature type="chain" id="PRO_5044206625" description="Sushi domain-containing protein" evidence="4">
    <location>
        <begin position="24"/>
        <end position="477"/>
    </location>
</feature>
<proteinExistence type="predicted"/>
<keyword evidence="7" id="KW-1185">Reference proteome</keyword>
<dbReference type="InterPro" id="IPR042985">
    <property type="entry name" value="SUSD4"/>
</dbReference>
<reference evidence="6" key="2">
    <citation type="submission" date="2025-08" db="UniProtKB">
        <authorList>
            <consortium name="Ensembl"/>
        </authorList>
    </citation>
    <scope>IDENTIFICATION</scope>
</reference>
<feature type="domain" description="Sushi" evidence="5">
    <location>
        <begin position="155"/>
        <end position="216"/>
    </location>
</feature>
<dbReference type="PANTHER" id="PTHR47007:SF1">
    <property type="entry name" value="SUSHI DOMAIN-CONTAINING PROTEIN 4"/>
    <property type="match status" value="1"/>
</dbReference>
<dbReference type="PROSITE" id="PS50923">
    <property type="entry name" value="SUSHI"/>
    <property type="match status" value="4"/>
</dbReference>
<evidence type="ECO:0000313" key="7">
    <source>
        <dbReference type="Proteomes" id="UP000694580"/>
    </source>
</evidence>
<dbReference type="InterPro" id="IPR000436">
    <property type="entry name" value="Sushi_SCR_CCP_dom"/>
</dbReference>
<feature type="disulfide bond" evidence="2">
    <location>
        <begin position="99"/>
        <end position="142"/>
    </location>
</feature>
<dbReference type="GeneID" id="114797189"/>
<feature type="domain" description="Sushi" evidence="5">
    <location>
        <begin position="218"/>
        <end position="281"/>
    </location>
</feature>
<dbReference type="InterPro" id="IPR035976">
    <property type="entry name" value="Sushi/SCR/CCP_sf"/>
</dbReference>
<keyword evidence="4" id="KW-0732">Signal</keyword>
<dbReference type="CDD" id="cd00033">
    <property type="entry name" value="CCP"/>
    <property type="match status" value="4"/>
</dbReference>
<comment type="caution">
    <text evidence="2">Lacks conserved residue(s) required for the propagation of feature annotation.</text>
</comment>
<dbReference type="RefSeq" id="XP_028847733.1">
    <property type="nucleotide sequence ID" value="XM_028991900.1"/>
</dbReference>
<evidence type="ECO:0000313" key="6">
    <source>
        <dbReference type="Ensembl" id="ENSDCDP00010029143.1"/>
    </source>
</evidence>
<sequence>MCRHVSGILLALAALLSFHEGFAASDLTAVGQSCEDPGFPEHGNRTPVLGIFFEKAVARFFCMEGFRLQGSALIVCTRFQNGSMGWRPSLKPLCLQEDCLPPYIEDASVVNKTYKPGDNLVISCHEGFQIRYPDVETMVSVCQDDGTWDNQPICQGCLRPLMPPHSYMNLSETEFSVPVGTVVFFQCFPGYNLEGAEFLECMYDLIWSTVPPQCLEVEVCPLPPALEHGDYICHPELCGRYTHGTVVEFYCDSGYSLANDYQYITCQYGQWFPHVHFYCVKTGTLKKAHLPASGSDTSWPGIPDSLLTTWKVVASTAVGGLLALFIVIMVKVFQFKCTTHWSLSSQRRDPRDHNILVVDGVPVHLPTYEEAVNSTDFNPPSVPTPTGMGNTWNGEEQSPPAYPGYSIAQAGAPLDTSECETTESLSVTSEGVQSMQPSLSDADRANIITSIEETASTSPSIDIADAIPLVEDGPEHY</sequence>
<evidence type="ECO:0000259" key="5">
    <source>
        <dbReference type="PROSITE" id="PS50923"/>
    </source>
</evidence>
<feature type="domain" description="Sushi" evidence="5">
    <location>
        <begin position="32"/>
        <end position="96"/>
    </location>
</feature>
<feature type="domain" description="Sushi" evidence="5">
    <location>
        <begin position="97"/>
        <end position="154"/>
    </location>
</feature>
<dbReference type="AlphaFoldDB" id="A0AAY4C7U7"/>
<evidence type="ECO:0000256" key="1">
    <source>
        <dbReference type="ARBA" id="ARBA00023157"/>
    </source>
</evidence>
<feature type="transmembrane region" description="Helical" evidence="3">
    <location>
        <begin position="312"/>
        <end position="333"/>
    </location>
</feature>
<evidence type="ECO:0000256" key="2">
    <source>
        <dbReference type="PROSITE-ProRule" id="PRU00302"/>
    </source>
</evidence>
<keyword evidence="3" id="KW-1133">Transmembrane helix</keyword>
<dbReference type="SUPFAM" id="SSF57535">
    <property type="entry name" value="Complement control module/SCR domain"/>
    <property type="match status" value="4"/>
</dbReference>
<keyword evidence="1 2" id="KW-1015">Disulfide bond</keyword>
<protein>
    <recommendedName>
        <fullName evidence="5">Sushi domain-containing protein</fullName>
    </recommendedName>
</protein>
<dbReference type="SMART" id="SM00032">
    <property type="entry name" value="CCP"/>
    <property type="match status" value="4"/>
</dbReference>
<evidence type="ECO:0000256" key="4">
    <source>
        <dbReference type="SAM" id="SignalP"/>
    </source>
</evidence>
<dbReference type="GO" id="GO:0045957">
    <property type="term" value="P:negative regulation of complement activation, alternative pathway"/>
    <property type="evidence" value="ECO:0007669"/>
    <property type="project" value="TreeGrafter"/>
</dbReference>
<dbReference type="PANTHER" id="PTHR47007">
    <property type="entry name" value="SUSHI DOMAIN-CONTAINING PROTEIN 4"/>
    <property type="match status" value="1"/>
</dbReference>
<dbReference type="Gene3D" id="2.10.70.10">
    <property type="entry name" value="Complement Module, domain 1"/>
    <property type="match status" value="4"/>
</dbReference>
<dbReference type="GO" id="GO:0045959">
    <property type="term" value="P:negative regulation of complement activation, classical pathway"/>
    <property type="evidence" value="ECO:0007669"/>
    <property type="project" value="TreeGrafter"/>
</dbReference>
<keyword evidence="3" id="KW-0812">Transmembrane</keyword>
<gene>
    <name evidence="6" type="primary">SUSD4</name>
</gene>
<name>A0AAY4C7U7_9TELE</name>
<dbReference type="Ensembl" id="ENSDCDT00010035932.1">
    <property type="protein sequence ID" value="ENSDCDP00010029143.1"/>
    <property type="gene ID" value="ENSDCDG00010018356.1"/>
</dbReference>
<dbReference type="Proteomes" id="UP000694580">
    <property type="component" value="Chromosome 1"/>
</dbReference>
<organism evidence="6 7">
    <name type="scientific">Denticeps clupeoides</name>
    <name type="common">denticle herring</name>
    <dbReference type="NCBI Taxonomy" id="299321"/>
    <lineage>
        <taxon>Eukaryota</taxon>
        <taxon>Metazoa</taxon>
        <taxon>Chordata</taxon>
        <taxon>Craniata</taxon>
        <taxon>Vertebrata</taxon>
        <taxon>Euteleostomi</taxon>
        <taxon>Actinopterygii</taxon>
        <taxon>Neopterygii</taxon>
        <taxon>Teleostei</taxon>
        <taxon>Clupei</taxon>
        <taxon>Clupeiformes</taxon>
        <taxon>Denticipitoidei</taxon>
        <taxon>Denticipitidae</taxon>
        <taxon>Denticeps</taxon>
    </lineage>
</organism>
<accession>A0AAY4C7U7</accession>
<reference evidence="6 7" key="1">
    <citation type="submission" date="2020-06" db="EMBL/GenBank/DDBJ databases">
        <authorList>
            <consortium name="Wellcome Sanger Institute Data Sharing"/>
        </authorList>
    </citation>
    <scope>NUCLEOTIDE SEQUENCE [LARGE SCALE GENOMIC DNA]</scope>
</reference>
<reference evidence="6" key="3">
    <citation type="submission" date="2025-09" db="UniProtKB">
        <authorList>
            <consortium name="Ensembl"/>
        </authorList>
    </citation>
    <scope>IDENTIFICATION</scope>
</reference>
<evidence type="ECO:0000256" key="3">
    <source>
        <dbReference type="SAM" id="Phobius"/>
    </source>
</evidence>
<feature type="disulfide bond" evidence="2">
    <location>
        <begin position="187"/>
        <end position="214"/>
    </location>
</feature>
<dbReference type="GeneTree" id="ENSGT00940000160410"/>
<keyword evidence="3" id="KW-0472">Membrane</keyword>
<feature type="signal peptide" evidence="4">
    <location>
        <begin position="1"/>
        <end position="23"/>
    </location>
</feature>